<comment type="caution">
    <text evidence="5">The sequence shown here is derived from an EMBL/GenBank/DDBJ whole genome shotgun (WGS) entry which is preliminary data.</text>
</comment>
<evidence type="ECO:0000313" key="5">
    <source>
        <dbReference type="EMBL" id="GGT46238.1"/>
    </source>
</evidence>
<feature type="domain" description="Aspartyl/asparaginy/proline hydroxylase" evidence="4">
    <location>
        <begin position="37"/>
        <end position="193"/>
    </location>
</feature>
<evidence type="ECO:0000256" key="1">
    <source>
        <dbReference type="ARBA" id="ARBA00007730"/>
    </source>
</evidence>
<dbReference type="InterPro" id="IPR027443">
    <property type="entry name" value="IPNS-like_sf"/>
</dbReference>
<gene>
    <name evidence="5" type="ORF">GCM10014713_45250</name>
</gene>
<dbReference type="GO" id="GO:0051213">
    <property type="term" value="F:dioxygenase activity"/>
    <property type="evidence" value="ECO:0007669"/>
    <property type="project" value="UniProtKB-KW"/>
</dbReference>
<evidence type="ECO:0000256" key="2">
    <source>
        <dbReference type="ARBA" id="ARBA00022964"/>
    </source>
</evidence>
<dbReference type="AlphaFoldDB" id="A0A918H9F7"/>
<comment type="similarity">
    <text evidence="1">Belongs to the aspartyl/asparaginyl beta-hydroxylase family.</text>
</comment>
<dbReference type="PANTHER" id="PTHR46332:SF5">
    <property type="entry name" value="ASPARTATE BETA-HYDROXYLASE DOMAIN CONTAINING 2"/>
    <property type="match status" value="1"/>
</dbReference>
<dbReference type="InterPro" id="IPR051821">
    <property type="entry name" value="Asp/Asn_beta-hydroxylase"/>
</dbReference>
<evidence type="ECO:0000313" key="6">
    <source>
        <dbReference type="Proteomes" id="UP000619486"/>
    </source>
</evidence>
<reference evidence="5" key="2">
    <citation type="submission" date="2020-09" db="EMBL/GenBank/DDBJ databases">
        <authorList>
            <person name="Sun Q."/>
            <person name="Ohkuma M."/>
        </authorList>
    </citation>
    <scope>NUCLEOTIDE SEQUENCE</scope>
    <source>
        <strain evidence="5">JCM 3172</strain>
    </source>
</reference>
<organism evidence="5 6">
    <name type="scientific">Streptomyces purpureus</name>
    <dbReference type="NCBI Taxonomy" id="1951"/>
    <lineage>
        <taxon>Bacteria</taxon>
        <taxon>Bacillati</taxon>
        <taxon>Actinomycetota</taxon>
        <taxon>Actinomycetes</taxon>
        <taxon>Kitasatosporales</taxon>
        <taxon>Streptomycetaceae</taxon>
        <taxon>Streptomyces</taxon>
    </lineage>
</organism>
<sequence>MPTFAIRCFERIVHHRSSIGNSAFFPADVFPWAATLERNWQSIRGELDQLLAHRDDLPNFQDISEEQRALTADANWKTYFFTAYGVPFAQNADRCPRTTELLAGVDGLETAFFSILGPGKHLPEHRGPYNGVIRYHLALKVPSPATDCGITVNGETAHWEEGKSMVFDDSYPHEAWNRTSEDRVVLFMDVQRPLPFPYAALNRRIIRRIGKSPYIQQAKAKHAAWEKNFEEARKG</sequence>
<keyword evidence="3" id="KW-0560">Oxidoreductase</keyword>
<evidence type="ECO:0000259" key="4">
    <source>
        <dbReference type="Pfam" id="PF05118"/>
    </source>
</evidence>
<dbReference type="InterPro" id="IPR007803">
    <property type="entry name" value="Asp/Arg/Pro-Hydrxlase"/>
</dbReference>
<dbReference type="Proteomes" id="UP000619486">
    <property type="component" value="Unassembled WGS sequence"/>
</dbReference>
<keyword evidence="2" id="KW-0223">Dioxygenase</keyword>
<dbReference type="SUPFAM" id="SSF51197">
    <property type="entry name" value="Clavaminate synthase-like"/>
    <property type="match status" value="1"/>
</dbReference>
<dbReference type="PANTHER" id="PTHR46332">
    <property type="entry name" value="ASPARTATE BETA-HYDROXYLASE DOMAIN-CONTAINING PROTEIN 2"/>
    <property type="match status" value="1"/>
</dbReference>
<dbReference type="Pfam" id="PF05118">
    <property type="entry name" value="Asp_Arg_Hydrox"/>
    <property type="match status" value="1"/>
</dbReference>
<dbReference type="GO" id="GO:0016020">
    <property type="term" value="C:membrane"/>
    <property type="evidence" value="ECO:0007669"/>
    <property type="project" value="TreeGrafter"/>
</dbReference>
<dbReference type="EMBL" id="BMQQ01000018">
    <property type="protein sequence ID" value="GGT46238.1"/>
    <property type="molecule type" value="Genomic_DNA"/>
</dbReference>
<accession>A0A918H9F7</accession>
<dbReference type="RefSeq" id="WP_189203369.1">
    <property type="nucleotide sequence ID" value="NZ_BMQQ01000018.1"/>
</dbReference>
<evidence type="ECO:0000256" key="3">
    <source>
        <dbReference type="ARBA" id="ARBA00023002"/>
    </source>
</evidence>
<protein>
    <recommendedName>
        <fullName evidence="4">Aspartyl/asparaginy/proline hydroxylase domain-containing protein</fullName>
    </recommendedName>
</protein>
<proteinExistence type="inferred from homology"/>
<name>A0A918H9F7_9ACTN</name>
<reference evidence="5" key="1">
    <citation type="journal article" date="2014" name="Int. J. Syst. Evol. Microbiol.">
        <title>Complete genome sequence of Corynebacterium casei LMG S-19264T (=DSM 44701T), isolated from a smear-ripened cheese.</title>
        <authorList>
            <consortium name="US DOE Joint Genome Institute (JGI-PGF)"/>
            <person name="Walter F."/>
            <person name="Albersmeier A."/>
            <person name="Kalinowski J."/>
            <person name="Ruckert C."/>
        </authorList>
    </citation>
    <scope>NUCLEOTIDE SEQUENCE</scope>
    <source>
        <strain evidence="5">JCM 3172</strain>
    </source>
</reference>
<dbReference type="Gene3D" id="2.60.120.330">
    <property type="entry name" value="B-lactam Antibiotic, Isopenicillin N Synthase, Chain"/>
    <property type="match status" value="1"/>
</dbReference>
<keyword evidence="6" id="KW-1185">Reference proteome</keyword>